<sequence length="115" mass="12610">MEKPDGCRVNVANEELTSGNLNEGCKQESAVNKGINCGQRMAVTPESNQGNATISRKVGSRERGSRKKHRKNVSISDVRGSKGDSAEDQIPGLDLVDEARKKAIQREMMKKQKGR</sequence>
<evidence type="ECO:0000313" key="2">
    <source>
        <dbReference type="EMBL" id="JAD40925.1"/>
    </source>
</evidence>
<reference evidence="2" key="2">
    <citation type="journal article" date="2015" name="Data Brief">
        <title>Shoot transcriptome of the giant reed, Arundo donax.</title>
        <authorList>
            <person name="Barrero R.A."/>
            <person name="Guerrero F.D."/>
            <person name="Moolhuijzen P."/>
            <person name="Goolsby J.A."/>
            <person name="Tidwell J."/>
            <person name="Bellgard S.E."/>
            <person name="Bellgard M.I."/>
        </authorList>
    </citation>
    <scope>NUCLEOTIDE SEQUENCE</scope>
    <source>
        <tissue evidence="2">Shoot tissue taken approximately 20 cm above the soil surface</tissue>
    </source>
</reference>
<accession>A0A0A8ZVZ3</accession>
<dbReference type="EMBL" id="GBRH01256970">
    <property type="protein sequence ID" value="JAD40925.1"/>
    <property type="molecule type" value="Transcribed_RNA"/>
</dbReference>
<reference evidence="2" key="1">
    <citation type="submission" date="2014-09" db="EMBL/GenBank/DDBJ databases">
        <authorList>
            <person name="Magalhaes I.L.F."/>
            <person name="Oliveira U."/>
            <person name="Santos F.R."/>
            <person name="Vidigal T.H.D.A."/>
            <person name="Brescovit A.D."/>
            <person name="Santos A.J."/>
        </authorList>
    </citation>
    <scope>NUCLEOTIDE SEQUENCE</scope>
    <source>
        <tissue evidence="2">Shoot tissue taken approximately 20 cm above the soil surface</tissue>
    </source>
</reference>
<name>A0A0A8ZVZ3_ARUDO</name>
<organism evidence="2">
    <name type="scientific">Arundo donax</name>
    <name type="common">Giant reed</name>
    <name type="synonym">Donax arundinaceus</name>
    <dbReference type="NCBI Taxonomy" id="35708"/>
    <lineage>
        <taxon>Eukaryota</taxon>
        <taxon>Viridiplantae</taxon>
        <taxon>Streptophyta</taxon>
        <taxon>Embryophyta</taxon>
        <taxon>Tracheophyta</taxon>
        <taxon>Spermatophyta</taxon>
        <taxon>Magnoliopsida</taxon>
        <taxon>Liliopsida</taxon>
        <taxon>Poales</taxon>
        <taxon>Poaceae</taxon>
        <taxon>PACMAD clade</taxon>
        <taxon>Arundinoideae</taxon>
        <taxon>Arundineae</taxon>
        <taxon>Arundo</taxon>
    </lineage>
</organism>
<evidence type="ECO:0000256" key="1">
    <source>
        <dbReference type="SAM" id="MobiDB-lite"/>
    </source>
</evidence>
<proteinExistence type="predicted"/>
<protein>
    <submittedName>
        <fullName evidence="2">Hox1a</fullName>
    </submittedName>
</protein>
<feature type="region of interest" description="Disordered" evidence="1">
    <location>
        <begin position="43"/>
        <end position="93"/>
    </location>
</feature>
<feature type="compositionally biased region" description="Polar residues" evidence="1">
    <location>
        <begin position="45"/>
        <end position="54"/>
    </location>
</feature>
<dbReference type="AlphaFoldDB" id="A0A0A8ZVZ3"/>